<evidence type="ECO:0000256" key="3">
    <source>
        <dbReference type="ARBA" id="ARBA00022519"/>
    </source>
</evidence>
<comment type="similarity">
    <text evidence="7">Belongs to the TRAP transporter large permease family.</text>
</comment>
<feature type="transmembrane region" description="Helical" evidence="7">
    <location>
        <begin position="55"/>
        <end position="77"/>
    </location>
</feature>
<organism evidence="9 10">
    <name type="scientific">Alloalcanivorax marinus</name>
    <dbReference type="NCBI Taxonomy" id="1177169"/>
    <lineage>
        <taxon>Bacteria</taxon>
        <taxon>Pseudomonadati</taxon>
        <taxon>Pseudomonadota</taxon>
        <taxon>Gammaproteobacteria</taxon>
        <taxon>Oceanospirillales</taxon>
        <taxon>Alcanivoracaceae</taxon>
        <taxon>Alloalcanivorax</taxon>
    </lineage>
</organism>
<reference evidence="9" key="1">
    <citation type="submission" date="2021-10" db="EMBL/GenBank/DDBJ databases">
        <title>The diversity and Nitrogen Metabolism of Culturable Nitrate-Utilizing Bacteria Within the Oxygen Minimum Zone of the Changjiang (Yangtze River)Estuary.</title>
        <authorList>
            <person name="Zhang D."/>
            <person name="Zheng J."/>
            <person name="Liu S."/>
            <person name="He W."/>
        </authorList>
    </citation>
    <scope>NUCLEOTIDE SEQUENCE</scope>
    <source>
        <strain evidence="9">FXH-223</strain>
    </source>
</reference>
<dbReference type="PIRSF" id="PIRSF006066">
    <property type="entry name" value="HI0050"/>
    <property type="match status" value="1"/>
</dbReference>
<evidence type="ECO:0000256" key="4">
    <source>
        <dbReference type="ARBA" id="ARBA00022692"/>
    </source>
</evidence>
<feature type="transmembrane region" description="Helical" evidence="7">
    <location>
        <begin position="147"/>
        <end position="175"/>
    </location>
</feature>
<keyword evidence="3 7" id="KW-0997">Cell inner membrane</keyword>
<feature type="transmembrane region" description="Helical" evidence="7">
    <location>
        <begin position="271"/>
        <end position="289"/>
    </location>
</feature>
<dbReference type="GO" id="GO:0022857">
    <property type="term" value="F:transmembrane transporter activity"/>
    <property type="evidence" value="ECO:0007669"/>
    <property type="project" value="UniProtKB-UniRule"/>
</dbReference>
<keyword evidence="7" id="KW-0813">Transport</keyword>
<keyword evidence="6 7" id="KW-0472">Membrane</keyword>
<dbReference type="PANTHER" id="PTHR33362">
    <property type="entry name" value="SIALIC ACID TRAP TRANSPORTER PERMEASE PROTEIN SIAT-RELATED"/>
    <property type="match status" value="1"/>
</dbReference>
<evidence type="ECO:0000313" key="10">
    <source>
        <dbReference type="Proteomes" id="UP001108027"/>
    </source>
</evidence>
<protein>
    <recommendedName>
        <fullName evidence="7">TRAP transporter large permease protein</fullName>
    </recommendedName>
</protein>
<feature type="transmembrane region" description="Helical" evidence="7">
    <location>
        <begin position="393"/>
        <end position="411"/>
    </location>
</feature>
<keyword evidence="10" id="KW-1185">Reference proteome</keyword>
<sequence>MELIPLLMFLAVGVVLLSGYPVAFCLGGVALMFGLGGLLTGAVEMSELTFLPGRLFGIIENTSLMAVPLFVFMGVMLEKSRVAERLLASMGRLLAVFPGGLGLAIVLVGALLAASTGIVGATVVTMGLLSLPTMLRHGYDPRLATGLICATGTLGQIIPPSIALVLLGDVLSTAYQEAQLAQGRWALETVSVGDLFVGALVPGLVLVAMYLLYVLVISKLRPEMAPAMRAEDARVDGVEETSLLRGLLAPLLLIAAVMGSILAGFATPTEAAGVGAFGSLLLAALNRHLDLHILRETVRGTTRVTAMVFMILIGASLFSLVFRAYGGDETVAHLFDALPGGAVGAMLVVMLIVFLLGFILDFMEITFVVVPIVGPVLLAMGVDPIWLGVMIALNLQTSFLTPPFGFALFYLRGVTPPEVRTAHIYTGVIPFILIQLTMLGILALFPDLATWLPGLLNG</sequence>
<evidence type="ECO:0000256" key="1">
    <source>
        <dbReference type="ARBA" id="ARBA00004429"/>
    </source>
</evidence>
<feature type="transmembrane region" description="Helical" evidence="7">
    <location>
        <begin position="7"/>
        <end position="35"/>
    </location>
</feature>
<name>A0A9Q3UHR0_9GAMM</name>
<dbReference type="EMBL" id="JAJGNA010000002">
    <property type="protein sequence ID" value="MCC4307401.1"/>
    <property type="molecule type" value="Genomic_DNA"/>
</dbReference>
<comment type="caution">
    <text evidence="9">The sequence shown here is derived from an EMBL/GenBank/DDBJ whole genome shotgun (WGS) entry which is preliminary data.</text>
</comment>
<evidence type="ECO:0000313" key="9">
    <source>
        <dbReference type="EMBL" id="MCC4307401.1"/>
    </source>
</evidence>
<feature type="transmembrane region" description="Helical" evidence="7">
    <location>
        <begin position="423"/>
        <end position="445"/>
    </location>
</feature>
<evidence type="ECO:0000256" key="5">
    <source>
        <dbReference type="ARBA" id="ARBA00022989"/>
    </source>
</evidence>
<gene>
    <name evidence="9" type="ORF">LL252_02360</name>
</gene>
<dbReference type="AlphaFoldDB" id="A0A9Q3UHR0"/>
<keyword evidence="5 7" id="KW-1133">Transmembrane helix</keyword>
<proteinExistence type="inferred from homology"/>
<dbReference type="InterPro" id="IPR010656">
    <property type="entry name" value="DctM"/>
</dbReference>
<dbReference type="GO" id="GO:0005886">
    <property type="term" value="C:plasma membrane"/>
    <property type="evidence" value="ECO:0007669"/>
    <property type="project" value="UniProtKB-SubCell"/>
</dbReference>
<feature type="transmembrane region" description="Helical" evidence="7">
    <location>
        <begin position="367"/>
        <end position="387"/>
    </location>
</feature>
<feature type="domain" description="TRAP C4-dicarboxylate transport system permease DctM subunit" evidence="8">
    <location>
        <begin position="11"/>
        <end position="447"/>
    </location>
</feature>
<evidence type="ECO:0000256" key="2">
    <source>
        <dbReference type="ARBA" id="ARBA00022475"/>
    </source>
</evidence>
<comment type="subunit">
    <text evidence="7">The complex comprises the extracytoplasmic solute receptor protein and the two transmembrane proteins.</text>
</comment>
<dbReference type="NCBIfam" id="TIGR00786">
    <property type="entry name" value="dctM"/>
    <property type="match status" value="1"/>
</dbReference>
<feature type="transmembrane region" description="Helical" evidence="7">
    <location>
        <begin position="243"/>
        <end position="265"/>
    </location>
</feature>
<evidence type="ECO:0000256" key="6">
    <source>
        <dbReference type="ARBA" id="ARBA00023136"/>
    </source>
</evidence>
<feature type="transmembrane region" description="Helical" evidence="7">
    <location>
        <begin position="337"/>
        <end position="360"/>
    </location>
</feature>
<feature type="transmembrane region" description="Helical" evidence="7">
    <location>
        <begin position="118"/>
        <end position="135"/>
    </location>
</feature>
<keyword evidence="4 7" id="KW-0812">Transmembrane</keyword>
<dbReference type="InterPro" id="IPR004681">
    <property type="entry name" value="TRAP_DctM"/>
</dbReference>
<comment type="subcellular location">
    <subcellularLocation>
        <location evidence="1 7">Cell inner membrane</location>
        <topology evidence="1 7">Multi-pass membrane protein</topology>
    </subcellularLocation>
</comment>
<dbReference type="RefSeq" id="WP_204426660.1">
    <property type="nucleotide sequence ID" value="NZ_JADDOL010000001.1"/>
</dbReference>
<accession>A0A9Q3UHR0</accession>
<dbReference type="Proteomes" id="UP001108027">
    <property type="component" value="Unassembled WGS sequence"/>
</dbReference>
<evidence type="ECO:0000256" key="7">
    <source>
        <dbReference type="RuleBase" id="RU369079"/>
    </source>
</evidence>
<feature type="transmembrane region" description="Helical" evidence="7">
    <location>
        <begin position="89"/>
        <end position="112"/>
    </location>
</feature>
<dbReference type="PANTHER" id="PTHR33362:SF7">
    <property type="entry name" value="SLL1103 PROTEIN"/>
    <property type="match status" value="1"/>
</dbReference>
<comment type="function">
    <text evidence="7">Part of the tripartite ATP-independent periplasmic (TRAP) transport system.</text>
</comment>
<feature type="transmembrane region" description="Helical" evidence="7">
    <location>
        <begin position="301"/>
        <end position="325"/>
    </location>
</feature>
<dbReference type="Pfam" id="PF06808">
    <property type="entry name" value="DctM"/>
    <property type="match status" value="1"/>
</dbReference>
<evidence type="ECO:0000259" key="8">
    <source>
        <dbReference type="Pfam" id="PF06808"/>
    </source>
</evidence>
<keyword evidence="2" id="KW-1003">Cell membrane</keyword>
<feature type="transmembrane region" description="Helical" evidence="7">
    <location>
        <begin position="195"/>
        <end position="216"/>
    </location>
</feature>